<dbReference type="EMBL" id="LFJV01000146">
    <property type="protein sequence ID" value="KMM30834.1"/>
    <property type="molecule type" value="Genomic_DNA"/>
</dbReference>
<comment type="caution">
    <text evidence="3">The sequence shown here is derived from an EMBL/GenBank/DDBJ whole genome shotgun (WGS) entry which is preliminary data.</text>
</comment>
<feature type="transmembrane region" description="Helical" evidence="2">
    <location>
        <begin position="12"/>
        <end position="31"/>
    </location>
</feature>
<name>A0A0J6CF99_9BACT</name>
<keyword evidence="2" id="KW-0812">Transmembrane</keyword>
<dbReference type="AlphaFoldDB" id="A0A0J6CF99"/>
<evidence type="ECO:0000256" key="1">
    <source>
        <dbReference type="SAM" id="Coils"/>
    </source>
</evidence>
<feature type="transmembrane region" description="Helical" evidence="2">
    <location>
        <begin position="174"/>
        <end position="194"/>
    </location>
</feature>
<dbReference type="Proteomes" id="UP000036166">
    <property type="component" value="Unassembled WGS sequence"/>
</dbReference>
<proteinExistence type="predicted"/>
<reference evidence="3 4" key="1">
    <citation type="submission" date="2015-06" db="EMBL/GenBank/DDBJ databases">
        <title>Draft Genome Sequence of Parabacteroides goldsteinii with Putative Novel Metallo-Beta-Lactamases Isolated from a Blood Culture from a Human Patient.</title>
        <authorList>
            <person name="Krogh T.J."/>
            <person name="Agergaard C.N."/>
            <person name="Moller-Jensen J."/>
            <person name="Justesen U.S."/>
        </authorList>
    </citation>
    <scope>NUCLEOTIDE SEQUENCE [LARGE SCALE GENOMIC DNA]</scope>
    <source>
        <strain evidence="3 4">910340</strain>
    </source>
</reference>
<feature type="coiled-coil region" evidence="1">
    <location>
        <begin position="219"/>
        <end position="288"/>
    </location>
</feature>
<accession>A0A0J6CF99</accession>
<keyword evidence="2" id="KW-1133">Transmembrane helix</keyword>
<gene>
    <name evidence="3" type="ORF">ACM15_25860</name>
</gene>
<evidence type="ECO:0000313" key="3">
    <source>
        <dbReference type="EMBL" id="KMM30834.1"/>
    </source>
</evidence>
<evidence type="ECO:0000256" key="2">
    <source>
        <dbReference type="SAM" id="Phobius"/>
    </source>
</evidence>
<protein>
    <submittedName>
        <fullName evidence="3">Uncharacterized protein</fullName>
    </submittedName>
</protein>
<keyword evidence="1" id="KW-0175">Coiled coil</keyword>
<keyword evidence="2" id="KW-0472">Membrane</keyword>
<evidence type="ECO:0000313" key="4">
    <source>
        <dbReference type="Proteomes" id="UP000036166"/>
    </source>
</evidence>
<dbReference type="PATRIC" id="fig|328812.4.peg.1238"/>
<sequence>MKRRICKIGTGEVISVGIIILLVFRFVSVYLNQEEKLHSELFMLFTEVVQEEKEQQIGKQKRHYDPQNSPNDIPGEEKHTWCVQDYLTKYDSSRYLLDSLFRDILQKEHIEVETAIRCIRNGKVINSSTDSLFYKKASSLKPIVYRIDENKERNITLQAYVDVPVQTVLGQIGWFWVLSYSFFIILICYCGFYFENIKKKIEKIIRLLRTSRQTSYELIEQQKIKLTELQTQKQKTELISKQQAELIEQKQAELAELQVKIKNTEFVNKQQAESIEQKQAELFALQNEIIPLKPEQKKVWIALPYGFFFAEKEGILRNDKGVDICLKNNPLRLFLAFVNAEDYKLSYEDICVNVLARPIKNGADQSDRENVSTAIYRLKKCLKPFPCIQIKVLRDFGYQIVFSNYQNDTTQPGKSD</sequence>
<dbReference type="GeneID" id="69979455"/>
<organism evidence="3 4">
    <name type="scientific">Parabacteroides goldsteinii</name>
    <dbReference type="NCBI Taxonomy" id="328812"/>
    <lineage>
        <taxon>Bacteria</taxon>
        <taxon>Pseudomonadati</taxon>
        <taxon>Bacteroidota</taxon>
        <taxon>Bacteroidia</taxon>
        <taxon>Bacteroidales</taxon>
        <taxon>Tannerellaceae</taxon>
        <taxon>Parabacteroides</taxon>
    </lineage>
</organism>
<dbReference type="RefSeq" id="WP_048318006.1">
    <property type="nucleotide sequence ID" value="NZ_CAXHRX010000011.1"/>
</dbReference>